<sequence length="74" mass="8225">MAPILVLILVVCNRGGGNVVLSPTGSHRHRELLLYLHVRTTMYAYSDPVLSCQAPRTANLVRLTQNQLRNCPIV</sequence>
<dbReference type="Proteomes" id="UP000053105">
    <property type="component" value="Unassembled WGS sequence"/>
</dbReference>
<keyword evidence="3" id="KW-1185">Reference proteome</keyword>
<reference evidence="2 3" key="1">
    <citation type="submission" date="2015-07" db="EMBL/GenBank/DDBJ databases">
        <title>The genome of Melipona quadrifasciata.</title>
        <authorList>
            <person name="Pan H."/>
            <person name="Kapheim K."/>
        </authorList>
    </citation>
    <scope>NUCLEOTIDE SEQUENCE [LARGE SCALE GENOMIC DNA]</scope>
    <source>
        <strain evidence="2">0111107301</strain>
        <tissue evidence="2">Whole body</tissue>
    </source>
</reference>
<proteinExistence type="predicted"/>
<keyword evidence="1" id="KW-0732">Signal</keyword>
<gene>
    <name evidence="2" type="ORF">WN51_05819</name>
</gene>
<dbReference type="EMBL" id="KQ435727">
    <property type="protein sequence ID" value="KOX77932.1"/>
    <property type="molecule type" value="Genomic_DNA"/>
</dbReference>
<organism evidence="2 3">
    <name type="scientific">Melipona quadrifasciata</name>
    <dbReference type="NCBI Taxonomy" id="166423"/>
    <lineage>
        <taxon>Eukaryota</taxon>
        <taxon>Metazoa</taxon>
        <taxon>Ecdysozoa</taxon>
        <taxon>Arthropoda</taxon>
        <taxon>Hexapoda</taxon>
        <taxon>Insecta</taxon>
        <taxon>Pterygota</taxon>
        <taxon>Neoptera</taxon>
        <taxon>Endopterygota</taxon>
        <taxon>Hymenoptera</taxon>
        <taxon>Apocrita</taxon>
        <taxon>Aculeata</taxon>
        <taxon>Apoidea</taxon>
        <taxon>Anthophila</taxon>
        <taxon>Apidae</taxon>
        <taxon>Melipona</taxon>
    </lineage>
</organism>
<evidence type="ECO:0000313" key="2">
    <source>
        <dbReference type="EMBL" id="KOX77932.1"/>
    </source>
</evidence>
<evidence type="ECO:0008006" key="4">
    <source>
        <dbReference type="Google" id="ProtNLM"/>
    </source>
</evidence>
<protein>
    <recommendedName>
        <fullName evidence="4">Secreted protein</fullName>
    </recommendedName>
</protein>
<accession>A0A0N0U6L7</accession>
<feature type="signal peptide" evidence="1">
    <location>
        <begin position="1"/>
        <end position="17"/>
    </location>
</feature>
<name>A0A0N0U6L7_9HYME</name>
<evidence type="ECO:0000313" key="3">
    <source>
        <dbReference type="Proteomes" id="UP000053105"/>
    </source>
</evidence>
<feature type="chain" id="PRO_5005859874" description="Secreted protein" evidence="1">
    <location>
        <begin position="18"/>
        <end position="74"/>
    </location>
</feature>
<dbReference type="AlphaFoldDB" id="A0A0N0U6L7"/>
<evidence type="ECO:0000256" key="1">
    <source>
        <dbReference type="SAM" id="SignalP"/>
    </source>
</evidence>